<dbReference type="RefSeq" id="WP_210159958.1">
    <property type="nucleotide sequence ID" value="NZ_JAFCNB010000058.1"/>
</dbReference>
<dbReference type="AlphaFoldDB" id="A0A941AMQ7"/>
<dbReference type="InterPro" id="IPR029010">
    <property type="entry name" value="ThuA-like"/>
</dbReference>
<dbReference type="Pfam" id="PF03422">
    <property type="entry name" value="CBM_6"/>
    <property type="match status" value="2"/>
</dbReference>
<feature type="domain" description="CBM6" evidence="3">
    <location>
        <begin position="154"/>
        <end position="277"/>
    </location>
</feature>
<dbReference type="SMART" id="SM00606">
    <property type="entry name" value="CBD_IV"/>
    <property type="match status" value="2"/>
</dbReference>
<dbReference type="InterPro" id="IPR008979">
    <property type="entry name" value="Galactose-bd-like_sf"/>
</dbReference>
<dbReference type="PROSITE" id="PS51175">
    <property type="entry name" value="CBM6"/>
    <property type="match status" value="2"/>
</dbReference>
<dbReference type="Gene3D" id="2.60.120.260">
    <property type="entry name" value="Galactose-binding domain-like"/>
    <property type="match status" value="2"/>
</dbReference>
<dbReference type="InterPro" id="IPR029062">
    <property type="entry name" value="Class_I_gatase-like"/>
</dbReference>
<keyword evidence="1" id="KW-0732">Signal</keyword>
<dbReference type="PANTHER" id="PTHR40469:SF2">
    <property type="entry name" value="GALACTOSE-BINDING DOMAIN-LIKE SUPERFAMILY PROTEIN"/>
    <property type="match status" value="1"/>
</dbReference>
<dbReference type="Gene3D" id="3.40.50.880">
    <property type="match status" value="1"/>
</dbReference>
<evidence type="ECO:0000313" key="4">
    <source>
        <dbReference type="EMBL" id="MBP2708702.1"/>
    </source>
</evidence>
<name>A0A941AMQ7_9ACTN</name>
<protein>
    <submittedName>
        <fullName evidence="4">Carbohydrate-binding protein</fullName>
    </submittedName>
</protein>
<dbReference type="InterPro" id="IPR005084">
    <property type="entry name" value="CBM6"/>
</dbReference>
<gene>
    <name evidence="4" type="ORF">JOL79_33525</name>
</gene>
<evidence type="ECO:0000313" key="5">
    <source>
        <dbReference type="Proteomes" id="UP000674234"/>
    </source>
</evidence>
<dbReference type="EMBL" id="JAFCNB010000058">
    <property type="protein sequence ID" value="MBP2708702.1"/>
    <property type="molecule type" value="Genomic_DNA"/>
</dbReference>
<feature type="region of interest" description="Disordered" evidence="2">
    <location>
        <begin position="150"/>
        <end position="179"/>
    </location>
</feature>
<organism evidence="4 5">
    <name type="scientific">Microbispora oryzae</name>
    <dbReference type="NCBI Taxonomy" id="2806554"/>
    <lineage>
        <taxon>Bacteria</taxon>
        <taxon>Bacillati</taxon>
        <taxon>Actinomycetota</taxon>
        <taxon>Actinomycetes</taxon>
        <taxon>Streptosporangiales</taxon>
        <taxon>Streptosporangiaceae</taxon>
        <taxon>Microbispora</taxon>
    </lineage>
</organism>
<keyword evidence="5" id="KW-1185">Reference proteome</keyword>
<dbReference type="SUPFAM" id="SSF49785">
    <property type="entry name" value="Galactose-binding domain-like"/>
    <property type="match status" value="2"/>
</dbReference>
<evidence type="ECO:0000256" key="1">
    <source>
        <dbReference type="ARBA" id="ARBA00022729"/>
    </source>
</evidence>
<feature type="compositionally biased region" description="Polar residues" evidence="2">
    <location>
        <begin position="160"/>
        <end position="174"/>
    </location>
</feature>
<reference evidence="4" key="1">
    <citation type="submission" date="2021-02" db="EMBL/GenBank/DDBJ databases">
        <title>Draft genome sequence of Microbispora sp. RL4-1S isolated from rice leaves in Thailand.</title>
        <authorList>
            <person name="Muangham S."/>
            <person name="Duangmal K."/>
        </authorList>
    </citation>
    <scope>NUCLEOTIDE SEQUENCE</scope>
    <source>
        <strain evidence="4">RL4-1S</strain>
    </source>
</reference>
<dbReference type="GO" id="GO:0030246">
    <property type="term" value="F:carbohydrate binding"/>
    <property type="evidence" value="ECO:0007669"/>
    <property type="project" value="InterPro"/>
</dbReference>
<dbReference type="InterPro" id="IPR006584">
    <property type="entry name" value="Cellulose-bd_IV"/>
</dbReference>
<dbReference type="PANTHER" id="PTHR40469">
    <property type="entry name" value="SECRETED GLYCOSYL HYDROLASE"/>
    <property type="match status" value="1"/>
</dbReference>
<evidence type="ECO:0000259" key="3">
    <source>
        <dbReference type="PROSITE" id="PS51175"/>
    </source>
</evidence>
<dbReference type="Proteomes" id="UP000674234">
    <property type="component" value="Unassembled WGS sequence"/>
</dbReference>
<sequence length="409" mass="42042">IDGGGGYVGVHSAADTEYDWPYYGQLMGAWFNNHPAIQQATVRTEDTTNPATAGLPSAWTRTDEWYNYRTNPRANVHVLQTLDESSYSGGNMGDHPITWCHPQGSGRSFYTGLGHTNESYAETNFRNLLVGGIKYAAGAVQANCAPPGNGGDGGTIEAETYTSQSGVQQSSHPTASGGKTVGFVENGDWVGYSSVSTTGATGFTARVSSAGSGGTIQIRSGSQTGTLLGSVTVPVTGNWDTFTTVSTTLNGAGTGPLFLVFTGGSGYLFDLDTFALTKSASSSTTTEAEAYTSQSGLQQASHTTASGGKTAGYINNGDWAAYSGVSTSGLKTFSARVSSGGSGGAIQVRSGSQTGTLLGQVNVPSTGSWDTFQTVSTTLSGSATGPLYLVFTGSGTGYLFDLDTFTVTS</sequence>
<dbReference type="Pfam" id="PF06283">
    <property type="entry name" value="ThuA"/>
    <property type="match status" value="1"/>
</dbReference>
<dbReference type="CDD" id="cd04084">
    <property type="entry name" value="CBM6_xylanase-like"/>
    <property type="match status" value="2"/>
</dbReference>
<accession>A0A941AMQ7</accession>
<comment type="caution">
    <text evidence="4">The sequence shown here is derived from an EMBL/GenBank/DDBJ whole genome shotgun (WGS) entry which is preliminary data.</text>
</comment>
<dbReference type="SUPFAM" id="SSF52317">
    <property type="entry name" value="Class I glutamine amidotransferase-like"/>
    <property type="match status" value="1"/>
</dbReference>
<proteinExistence type="predicted"/>
<evidence type="ECO:0000256" key="2">
    <source>
        <dbReference type="SAM" id="MobiDB-lite"/>
    </source>
</evidence>
<feature type="non-terminal residue" evidence="4">
    <location>
        <position position="1"/>
    </location>
</feature>
<feature type="domain" description="CBM6" evidence="3">
    <location>
        <begin position="284"/>
        <end position="408"/>
    </location>
</feature>